<dbReference type="Gene3D" id="1.10.357.10">
    <property type="entry name" value="Tetracycline Repressor, domain 2"/>
    <property type="match status" value="1"/>
</dbReference>
<name>H0R532_9ACTN</name>
<reference evidence="7 8" key="1">
    <citation type="submission" date="2011-12" db="EMBL/GenBank/DDBJ databases">
        <title>Whole genome shotgun sequence of Gordonia effusa NBRC 100432.</title>
        <authorList>
            <person name="Yoshida I."/>
            <person name="Takarada H."/>
            <person name="Hosoyama A."/>
            <person name="Tsuchikane K."/>
            <person name="Katsumata H."/>
            <person name="Yamazaki S."/>
            <person name="Fujita N."/>
        </authorList>
    </citation>
    <scope>NUCLEOTIDE SEQUENCE [LARGE SCALE GENOMIC DNA]</scope>
    <source>
        <strain evidence="7 8">NBRC 100432</strain>
    </source>
</reference>
<evidence type="ECO:0000259" key="6">
    <source>
        <dbReference type="PROSITE" id="PS50977"/>
    </source>
</evidence>
<evidence type="ECO:0000256" key="5">
    <source>
        <dbReference type="SAM" id="MobiDB-lite"/>
    </source>
</evidence>
<dbReference type="OrthoDB" id="5242520at2"/>
<keyword evidence="1" id="KW-0805">Transcription regulation</keyword>
<dbReference type="InterPro" id="IPR009057">
    <property type="entry name" value="Homeodomain-like_sf"/>
</dbReference>
<evidence type="ECO:0000256" key="1">
    <source>
        <dbReference type="ARBA" id="ARBA00023015"/>
    </source>
</evidence>
<evidence type="ECO:0000256" key="4">
    <source>
        <dbReference type="PROSITE-ProRule" id="PRU00335"/>
    </source>
</evidence>
<dbReference type="Gene3D" id="1.10.10.60">
    <property type="entry name" value="Homeodomain-like"/>
    <property type="match status" value="1"/>
</dbReference>
<accession>H0R532</accession>
<dbReference type="InterPro" id="IPR001647">
    <property type="entry name" value="HTH_TetR"/>
</dbReference>
<feature type="DNA-binding region" description="H-T-H motif" evidence="4">
    <location>
        <begin position="47"/>
        <end position="66"/>
    </location>
</feature>
<dbReference type="Pfam" id="PF00440">
    <property type="entry name" value="TetR_N"/>
    <property type="match status" value="1"/>
</dbReference>
<dbReference type="EMBL" id="BAEH01000106">
    <property type="protein sequence ID" value="GAB20183.1"/>
    <property type="molecule type" value="Genomic_DNA"/>
</dbReference>
<organism evidence="7 8">
    <name type="scientific">Gordonia effusa NBRC 100432</name>
    <dbReference type="NCBI Taxonomy" id="1077974"/>
    <lineage>
        <taxon>Bacteria</taxon>
        <taxon>Bacillati</taxon>
        <taxon>Actinomycetota</taxon>
        <taxon>Actinomycetes</taxon>
        <taxon>Mycobacteriales</taxon>
        <taxon>Gordoniaceae</taxon>
        <taxon>Gordonia</taxon>
    </lineage>
</organism>
<evidence type="ECO:0000256" key="3">
    <source>
        <dbReference type="ARBA" id="ARBA00023163"/>
    </source>
</evidence>
<dbReference type="PROSITE" id="PS50977">
    <property type="entry name" value="HTH_TETR_2"/>
    <property type="match status" value="1"/>
</dbReference>
<dbReference type="PANTHER" id="PTHR30055:SF234">
    <property type="entry name" value="HTH-TYPE TRANSCRIPTIONAL REGULATOR BETI"/>
    <property type="match status" value="1"/>
</dbReference>
<comment type="caution">
    <text evidence="7">The sequence shown here is derived from an EMBL/GenBank/DDBJ whole genome shotgun (WGS) entry which is preliminary data.</text>
</comment>
<keyword evidence="2 4" id="KW-0238">DNA-binding</keyword>
<keyword evidence="3" id="KW-0804">Transcription</keyword>
<sequence length="226" mass="25120">MHAEPVAVSETQQRARSARNFEDNPRRRHIIDAAADCFAELGFHGATIEVIASRAQVSRPSVYAYFSSRDEVFRGVTDHVCERFLQAQHVEGKRTAAEHPGSEDLRHVLTITTSAFIEAVYEFGGLLAVIEQRALLDPDVAEKWAAVRSRLIKRYARFVEQLARAHDIQLCAPATAIAELLSDAQLVGARRLAADSKRKRAQYISSMVTMSEQLIGLPQATKDAHV</sequence>
<keyword evidence="8" id="KW-1185">Reference proteome</keyword>
<dbReference type="InterPro" id="IPR050109">
    <property type="entry name" value="HTH-type_TetR-like_transc_reg"/>
</dbReference>
<feature type="domain" description="HTH tetR-type" evidence="6">
    <location>
        <begin position="24"/>
        <end position="84"/>
    </location>
</feature>
<dbReference type="PRINTS" id="PR00455">
    <property type="entry name" value="HTHTETR"/>
</dbReference>
<evidence type="ECO:0000313" key="8">
    <source>
        <dbReference type="Proteomes" id="UP000035034"/>
    </source>
</evidence>
<proteinExistence type="predicted"/>
<dbReference type="GO" id="GO:0003700">
    <property type="term" value="F:DNA-binding transcription factor activity"/>
    <property type="evidence" value="ECO:0007669"/>
    <property type="project" value="TreeGrafter"/>
</dbReference>
<feature type="region of interest" description="Disordered" evidence="5">
    <location>
        <begin position="1"/>
        <end position="21"/>
    </location>
</feature>
<evidence type="ECO:0000256" key="2">
    <source>
        <dbReference type="ARBA" id="ARBA00023125"/>
    </source>
</evidence>
<gene>
    <name evidence="7" type="ORF">GOEFS_106_00800</name>
</gene>
<dbReference type="Proteomes" id="UP000035034">
    <property type="component" value="Unassembled WGS sequence"/>
</dbReference>
<evidence type="ECO:0000313" key="7">
    <source>
        <dbReference type="EMBL" id="GAB20183.1"/>
    </source>
</evidence>
<dbReference type="SUPFAM" id="SSF46689">
    <property type="entry name" value="Homeodomain-like"/>
    <property type="match status" value="1"/>
</dbReference>
<dbReference type="RefSeq" id="WP_007319518.1">
    <property type="nucleotide sequence ID" value="NZ_BAEH01000106.1"/>
</dbReference>
<dbReference type="AlphaFoldDB" id="H0R532"/>
<dbReference type="eggNOG" id="COG1309">
    <property type="taxonomic scope" value="Bacteria"/>
</dbReference>
<dbReference type="PANTHER" id="PTHR30055">
    <property type="entry name" value="HTH-TYPE TRANSCRIPTIONAL REGULATOR RUTR"/>
    <property type="match status" value="1"/>
</dbReference>
<protein>
    <submittedName>
        <fullName evidence="7">Putative TetR family transcriptional regulator</fullName>
    </submittedName>
</protein>
<dbReference type="STRING" id="1077974.GOEFS_106_00800"/>
<dbReference type="GO" id="GO:0000976">
    <property type="term" value="F:transcription cis-regulatory region binding"/>
    <property type="evidence" value="ECO:0007669"/>
    <property type="project" value="TreeGrafter"/>
</dbReference>